<comment type="caution">
    <text evidence="3">The sequence shown here is derived from an EMBL/GenBank/DDBJ whole genome shotgun (WGS) entry which is preliminary data.</text>
</comment>
<dbReference type="AlphaFoldDB" id="S8C369"/>
<evidence type="ECO:0000256" key="1">
    <source>
        <dbReference type="SAM" id="MobiDB-lite"/>
    </source>
</evidence>
<feature type="region of interest" description="Disordered" evidence="1">
    <location>
        <begin position="1"/>
        <end position="24"/>
    </location>
</feature>
<sequence length="159" mass="17536">MGGQLTPIPEIPTPRKPGGQDEGDDSKSITIFLFAVIISAFLAGWIAACRRCIRDSKREELDDDISIPPAWDEWPPGFFRVSLDELDSERHPRGGRARHYVGERSRIFMPEVSSIRSASPPRAPGNSIASSETSESDLDLDNPPSYPDEELELPDSTTA</sequence>
<feature type="region of interest" description="Disordered" evidence="1">
    <location>
        <begin position="111"/>
        <end position="159"/>
    </location>
</feature>
<reference evidence="4" key="2">
    <citation type="submission" date="2013-04" db="EMBL/GenBank/DDBJ databases">
        <title>Genomic mechanisms accounting for the adaptation to parasitism in nematode-trapping fungi.</title>
        <authorList>
            <person name="Ahren D.G."/>
        </authorList>
    </citation>
    <scope>NUCLEOTIDE SEQUENCE [LARGE SCALE GENOMIC DNA]</scope>
    <source>
        <strain evidence="4">CBS 200.50</strain>
    </source>
</reference>
<organism evidence="3 4">
    <name type="scientific">Dactylellina haptotyla (strain CBS 200.50)</name>
    <name type="common">Nematode-trapping fungus</name>
    <name type="synonym">Monacrosporium haptotylum</name>
    <dbReference type="NCBI Taxonomy" id="1284197"/>
    <lineage>
        <taxon>Eukaryota</taxon>
        <taxon>Fungi</taxon>
        <taxon>Dikarya</taxon>
        <taxon>Ascomycota</taxon>
        <taxon>Pezizomycotina</taxon>
        <taxon>Orbiliomycetes</taxon>
        <taxon>Orbiliales</taxon>
        <taxon>Orbiliaceae</taxon>
        <taxon>Dactylellina</taxon>
    </lineage>
</organism>
<reference evidence="3 4" key="1">
    <citation type="journal article" date="2013" name="PLoS Genet.">
        <title>Genomic mechanisms accounting for the adaptation to parasitism in nematode-trapping fungi.</title>
        <authorList>
            <person name="Meerupati T."/>
            <person name="Andersson K.M."/>
            <person name="Friman E."/>
            <person name="Kumar D."/>
            <person name="Tunlid A."/>
            <person name="Ahren D."/>
        </authorList>
    </citation>
    <scope>NUCLEOTIDE SEQUENCE [LARGE SCALE GENOMIC DNA]</scope>
    <source>
        <strain evidence="3 4">CBS 200.50</strain>
    </source>
</reference>
<dbReference type="EMBL" id="AQGS01000129">
    <property type="protein sequence ID" value="EPS42117.1"/>
    <property type="molecule type" value="Genomic_DNA"/>
</dbReference>
<evidence type="ECO:0000256" key="2">
    <source>
        <dbReference type="SAM" id="Phobius"/>
    </source>
</evidence>
<keyword evidence="2" id="KW-0472">Membrane</keyword>
<gene>
    <name evidence="3" type="ORF">H072_3916</name>
</gene>
<keyword evidence="2" id="KW-0812">Transmembrane</keyword>
<evidence type="ECO:0000313" key="3">
    <source>
        <dbReference type="EMBL" id="EPS42117.1"/>
    </source>
</evidence>
<protein>
    <submittedName>
        <fullName evidence="3">Uncharacterized protein</fullName>
    </submittedName>
</protein>
<accession>S8C369</accession>
<feature type="transmembrane region" description="Helical" evidence="2">
    <location>
        <begin position="29"/>
        <end position="48"/>
    </location>
</feature>
<name>S8C369_DACHA</name>
<keyword evidence="2" id="KW-1133">Transmembrane helix</keyword>
<proteinExistence type="predicted"/>
<evidence type="ECO:0000313" key="4">
    <source>
        <dbReference type="Proteomes" id="UP000015100"/>
    </source>
</evidence>
<keyword evidence="4" id="KW-1185">Reference proteome</keyword>
<dbReference type="Proteomes" id="UP000015100">
    <property type="component" value="Unassembled WGS sequence"/>
</dbReference>
<dbReference type="HOGENOM" id="CLU_1660686_0_0_1"/>